<protein>
    <submittedName>
        <fullName evidence="1">Uncharacterized protein</fullName>
    </submittedName>
</protein>
<name>A0A7D3R164_9VIRU</name>
<gene>
    <name evidence="1" type="ORF">Fadolivirus_1_784</name>
</gene>
<evidence type="ECO:0000313" key="1">
    <source>
        <dbReference type="EMBL" id="QKF94242.1"/>
    </source>
</evidence>
<proteinExistence type="predicted"/>
<keyword evidence="2" id="KW-1185">Reference proteome</keyword>
<accession>A0A7D3R164</accession>
<sequence length="155" mass="18659">MSKYIFDNSLQGKHKSFDQCMFDKYDTPAREKIKAALGDFIRDNPDQYKQDFVITEEDYKYKYIEIQVCASWTGDKFPYENVFVYERKGHYDEDTLFITLDRNMTHGYVFDAKSFKGSKPRRFKKYSREFVYDIPWNKIMPILVSKLTPNIIKLY</sequence>
<evidence type="ECO:0000313" key="2">
    <source>
        <dbReference type="Proteomes" id="UP001162001"/>
    </source>
</evidence>
<dbReference type="EMBL" id="MT418680">
    <property type="protein sequence ID" value="QKF94242.1"/>
    <property type="molecule type" value="Genomic_DNA"/>
</dbReference>
<organism evidence="1 2">
    <name type="scientific">Fadolivirus FV1/VV64</name>
    <dbReference type="NCBI Taxonomy" id="3070911"/>
    <lineage>
        <taxon>Viruses</taxon>
        <taxon>Varidnaviria</taxon>
        <taxon>Bamfordvirae</taxon>
        <taxon>Nucleocytoviricota</taxon>
        <taxon>Megaviricetes</taxon>
        <taxon>Imitervirales</taxon>
        <taxon>Mimiviridae</taxon>
        <taxon>Klosneuvirinae</taxon>
        <taxon>Fadolivirus</taxon>
        <taxon>Fadolivirus algeromassiliense</taxon>
    </lineage>
</organism>
<dbReference type="Proteomes" id="UP001162001">
    <property type="component" value="Segment"/>
</dbReference>
<reference evidence="1 2" key="1">
    <citation type="submission" date="2020-04" db="EMBL/GenBank/DDBJ databases">
        <title>Advantages and limits of metagenomic assembly and binning of a giant virus.</title>
        <authorList>
            <person name="Schulz F."/>
            <person name="Andreani J."/>
            <person name="Francis R."/>
            <person name="Boudjemaa H."/>
            <person name="Bou Khalil J.Y."/>
            <person name="Lee J."/>
            <person name="La Scola B."/>
            <person name="Woyke T."/>
        </authorList>
    </citation>
    <scope>NUCLEOTIDE SEQUENCE [LARGE SCALE GENOMIC DNA]</scope>
    <source>
        <strain evidence="1 2">FV1/VV64</strain>
    </source>
</reference>